<dbReference type="EMBL" id="CM056744">
    <property type="protein sequence ID" value="KAJ8667731.1"/>
    <property type="molecule type" value="Genomic_DNA"/>
</dbReference>
<name>A0ACC2N9J9_9HYME</name>
<proteinExistence type="predicted"/>
<evidence type="ECO:0000313" key="2">
    <source>
        <dbReference type="Proteomes" id="UP001239111"/>
    </source>
</evidence>
<sequence>IGINPGLFAAYKGHHYAGPGNHFWKCLHLSGLTPEPLTADDDYKLLRFGIGFTNMVARATKGSADLTRKEIKEGSHILLEKLKKYRPKIAVFNGKLIYEVFSGKKEFGFGRQPNLVEGTNTYMWVMPSSSARCAQLPRAADKVPYYAALKKFRDYLNGTITHIDESDIVFADTKLKKREFDALEDKKPGFEEYDGEGRFIDGDSQGVIVKQESGLIPGKKKRGRPKKIKNPDDVPPPDSEKMESSGMEGAPFSHMAPYPQSMNEPSYYGQPMGDSPYSKQSPVHMQHYSQSPKPMPLPYGHSDLSSDLNSAISADNNLGEPTPLTSPGAGMEQHPDFDNSNASMAQQQQQQQQHQQNSYNPNTEHGSPGSTPGGYGNYMGYHDEQQQNPHQGAPTPISQTTDEHSHHSHPTPPHNHQNTPTHSMSPHPHEQYGMKRQGQDVASKSLSDLESLVDQIPSIAESGGQRMQQQHGHPGMGDESLAEKLEAHQSYMSSYGGAPVPSANYSPPLSQPTGMYPGDGYSSPIYSMGGPRQPDPPPQQQQHSKSYTVENLASSNYTPSSMSHHHHHQAYPNILPGPHYPVPMPAAAGSPNGYLFGGLESSLMQRGYPGMASHHHPSLHGHHPMANPYPYNSSYTSSFDTYSAAPSPSNVPGIHTPQPNYHQAYSQVGSPSTSSTPPTYLQQNAASRPPLDLAYDGV</sequence>
<comment type="caution">
    <text evidence="1">The sequence shown here is derived from an EMBL/GenBank/DDBJ whole genome shotgun (WGS) entry which is preliminary data.</text>
</comment>
<gene>
    <name evidence="1" type="ORF">QAD02_009394</name>
</gene>
<organism evidence="1 2">
    <name type="scientific">Eretmocerus hayati</name>
    <dbReference type="NCBI Taxonomy" id="131215"/>
    <lineage>
        <taxon>Eukaryota</taxon>
        <taxon>Metazoa</taxon>
        <taxon>Ecdysozoa</taxon>
        <taxon>Arthropoda</taxon>
        <taxon>Hexapoda</taxon>
        <taxon>Insecta</taxon>
        <taxon>Pterygota</taxon>
        <taxon>Neoptera</taxon>
        <taxon>Endopterygota</taxon>
        <taxon>Hymenoptera</taxon>
        <taxon>Apocrita</taxon>
        <taxon>Proctotrupomorpha</taxon>
        <taxon>Chalcidoidea</taxon>
        <taxon>Aphelinidae</taxon>
        <taxon>Aphelininae</taxon>
        <taxon>Eretmocerus</taxon>
    </lineage>
</organism>
<evidence type="ECO:0000313" key="1">
    <source>
        <dbReference type="EMBL" id="KAJ8667731.1"/>
    </source>
</evidence>
<accession>A0ACC2N9J9</accession>
<protein>
    <submittedName>
        <fullName evidence="1">Uncharacterized protein</fullName>
    </submittedName>
</protein>
<feature type="non-terminal residue" evidence="1">
    <location>
        <position position="1"/>
    </location>
</feature>
<dbReference type="Proteomes" id="UP001239111">
    <property type="component" value="Chromosome 4"/>
</dbReference>
<reference evidence="1" key="1">
    <citation type="submission" date="2023-04" db="EMBL/GenBank/DDBJ databases">
        <title>A chromosome-level genome assembly of the parasitoid wasp Eretmocerus hayati.</title>
        <authorList>
            <person name="Zhong Y."/>
            <person name="Liu S."/>
            <person name="Liu Y."/>
        </authorList>
    </citation>
    <scope>NUCLEOTIDE SEQUENCE</scope>
    <source>
        <strain evidence="1">ZJU_SS_LIU_2023</strain>
    </source>
</reference>
<keyword evidence="2" id="KW-1185">Reference proteome</keyword>